<protein>
    <submittedName>
        <fullName evidence="8">Putative membrane transporter protein YfcA</fullName>
    </submittedName>
</protein>
<evidence type="ECO:0000256" key="7">
    <source>
        <dbReference type="SAM" id="Phobius"/>
    </source>
</evidence>
<comment type="subcellular location">
    <subcellularLocation>
        <location evidence="1">Cell membrane</location>
        <topology evidence="1">Multi-pass membrane protein</topology>
    </subcellularLocation>
</comment>
<evidence type="ECO:0000256" key="1">
    <source>
        <dbReference type="ARBA" id="ARBA00004651"/>
    </source>
</evidence>
<dbReference type="EMBL" id="VSSQ01026285">
    <property type="protein sequence ID" value="MPM74926.1"/>
    <property type="molecule type" value="Genomic_DNA"/>
</dbReference>
<comment type="caution">
    <text evidence="8">The sequence shown here is derived from an EMBL/GenBank/DDBJ whole genome shotgun (WGS) entry which is preliminary data.</text>
</comment>
<name>A0A645CD71_9ZZZZ</name>
<evidence type="ECO:0000256" key="2">
    <source>
        <dbReference type="ARBA" id="ARBA00022448"/>
    </source>
</evidence>
<dbReference type="InterPro" id="IPR002781">
    <property type="entry name" value="TM_pro_TauE-like"/>
</dbReference>
<dbReference type="AlphaFoldDB" id="A0A645CD71"/>
<evidence type="ECO:0000313" key="8">
    <source>
        <dbReference type="EMBL" id="MPM74926.1"/>
    </source>
</evidence>
<organism evidence="8">
    <name type="scientific">bioreactor metagenome</name>
    <dbReference type="NCBI Taxonomy" id="1076179"/>
    <lineage>
        <taxon>unclassified sequences</taxon>
        <taxon>metagenomes</taxon>
        <taxon>ecological metagenomes</taxon>
    </lineage>
</organism>
<dbReference type="PANTHER" id="PTHR30269">
    <property type="entry name" value="TRANSMEMBRANE PROTEIN YFCA"/>
    <property type="match status" value="1"/>
</dbReference>
<sequence>MFESLAGISPWIVAGLVGVAFVAGWVDAIVGGGGLIQLPALLLGLPADTPVATISGTNKISSFAGTSTATATYLRKIRVDWRDTLPLMAGAATGSAIGARLVTFLPKQWFTPFVLVALVVVGGYLWRRPQFGIETHLRHTGTGLGVRSAAIGLGVGVYDGFLGPGTGTFFMILIVGVLGHGFLAASARAKLANVATNLAAIITLAPHVNWALGLMMAAANVTGGVTGARMALNRGNGFIRKVLLIVVAVLVVRLSYDVVLQLR</sequence>
<keyword evidence="4 7" id="KW-0812">Transmembrane</keyword>
<feature type="transmembrane region" description="Helical" evidence="7">
    <location>
        <begin position="238"/>
        <end position="256"/>
    </location>
</feature>
<feature type="transmembrane region" description="Helical" evidence="7">
    <location>
        <begin position="198"/>
        <end position="218"/>
    </location>
</feature>
<feature type="transmembrane region" description="Helical" evidence="7">
    <location>
        <begin position="85"/>
        <end position="103"/>
    </location>
</feature>
<reference evidence="8" key="1">
    <citation type="submission" date="2019-08" db="EMBL/GenBank/DDBJ databases">
        <authorList>
            <person name="Kucharzyk K."/>
            <person name="Murdoch R.W."/>
            <person name="Higgins S."/>
            <person name="Loffler F."/>
        </authorList>
    </citation>
    <scope>NUCLEOTIDE SEQUENCE</scope>
</reference>
<evidence type="ECO:0000256" key="5">
    <source>
        <dbReference type="ARBA" id="ARBA00022989"/>
    </source>
</evidence>
<dbReference type="Pfam" id="PF01925">
    <property type="entry name" value="TauE"/>
    <property type="match status" value="1"/>
</dbReference>
<keyword evidence="2" id="KW-0813">Transport</keyword>
<accession>A0A645CD71</accession>
<dbReference type="InterPro" id="IPR052017">
    <property type="entry name" value="TSUP"/>
</dbReference>
<gene>
    <name evidence="8" type="primary">yfcA_23</name>
    <name evidence="8" type="ORF">SDC9_121915</name>
</gene>
<dbReference type="GO" id="GO:0005886">
    <property type="term" value="C:plasma membrane"/>
    <property type="evidence" value="ECO:0007669"/>
    <property type="project" value="UniProtKB-SubCell"/>
</dbReference>
<keyword evidence="6 7" id="KW-0472">Membrane</keyword>
<feature type="transmembrane region" description="Helical" evidence="7">
    <location>
        <begin position="12"/>
        <end position="36"/>
    </location>
</feature>
<evidence type="ECO:0000256" key="4">
    <source>
        <dbReference type="ARBA" id="ARBA00022692"/>
    </source>
</evidence>
<feature type="transmembrane region" description="Helical" evidence="7">
    <location>
        <begin position="109"/>
        <end position="127"/>
    </location>
</feature>
<evidence type="ECO:0000256" key="3">
    <source>
        <dbReference type="ARBA" id="ARBA00022475"/>
    </source>
</evidence>
<dbReference type="PANTHER" id="PTHR30269:SF0">
    <property type="entry name" value="MEMBRANE TRANSPORTER PROTEIN YFCA-RELATED"/>
    <property type="match status" value="1"/>
</dbReference>
<keyword evidence="5 7" id="KW-1133">Transmembrane helix</keyword>
<proteinExistence type="predicted"/>
<keyword evidence="3" id="KW-1003">Cell membrane</keyword>
<feature type="transmembrane region" description="Helical" evidence="7">
    <location>
        <begin position="167"/>
        <end position="186"/>
    </location>
</feature>
<evidence type="ECO:0000256" key="6">
    <source>
        <dbReference type="ARBA" id="ARBA00023136"/>
    </source>
</evidence>